<organism evidence="2">
    <name type="scientific">Caldithrix abyssi</name>
    <dbReference type="NCBI Taxonomy" id="187145"/>
    <lineage>
        <taxon>Bacteria</taxon>
        <taxon>Pseudomonadati</taxon>
        <taxon>Calditrichota</taxon>
        <taxon>Calditrichia</taxon>
        <taxon>Calditrichales</taxon>
        <taxon>Calditrichaceae</taxon>
        <taxon>Caldithrix</taxon>
    </lineage>
</organism>
<keyword evidence="1" id="KW-0472">Membrane</keyword>
<evidence type="ECO:0000313" key="2">
    <source>
        <dbReference type="EMBL" id="HED11975.1"/>
    </source>
</evidence>
<name>A0A7V1LPZ7_CALAY</name>
<proteinExistence type="predicted"/>
<accession>A0A7V1LPZ7</accession>
<comment type="caution">
    <text evidence="2">The sequence shown here is derived from an EMBL/GenBank/DDBJ whole genome shotgun (WGS) entry which is preliminary data.</text>
</comment>
<reference evidence="2" key="1">
    <citation type="journal article" date="2020" name="mSystems">
        <title>Genome- and Community-Level Interaction Insights into Carbon Utilization and Element Cycling Functions of Hydrothermarchaeota in Hydrothermal Sediment.</title>
        <authorList>
            <person name="Zhou Z."/>
            <person name="Liu Y."/>
            <person name="Xu W."/>
            <person name="Pan J."/>
            <person name="Luo Z.H."/>
            <person name="Li M."/>
        </authorList>
    </citation>
    <scope>NUCLEOTIDE SEQUENCE [LARGE SCALE GENOMIC DNA]</scope>
    <source>
        <strain evidence="2">HyVt-456</strain>
    </source>
</reference>
<keyword evidence="1" id="KW-0812">Transmembrane</keyword>
<feature type="transmembrane region" description="Helical" evidence="1">
    <location>
        <begin position="6"/>
        <end position="26"/>
    </location>
</feature>
<protein>
    <recommendedName>
        <fullName evidence="3">DUF948 domain-containing protein</fullName>
    </recommendedName>
</protein>
<dbReference type="Proteomes" id="UP000886005">
    <property type="component" value="Unassembled WGS sequence"/>
</dbReference>
<sequence length="113" mass="12397">MYWEIAFVVFLLALTALVIMLMPVVMQLKESVGKLNQTLDTVNKDLPEVMSNLKDISGNLTTTTVKVETAINSLAEIEEAFTRQIKARLATLGSALSTVIQLVGMLSGKKKKK</sequence>
<evidence type="ECO:0008006" key="3">
    <source>
        <dbReference type="Google" id="ProtNLM"/>
    </source>
</evidence>
<dbReference type="EMBL" id="DRLD01000423">
    <property type="protein sequence ID" value="HED11975.1"/>
    <property type="molecule type" value="Genomic_DNA"/>
</dbReference>
<dbReference type="AlphaFoldDB" id="A0A7V1LPZ7"/>
<evidence type="ECO:0000256" key="1">
    <source>
        <dbReference type="SAM" id="Phobius"/>
    </source>
</evidence>
<keyword evidence="1" id="KW-1133">Transmembrane helix</keyword>
<gene>
    <name evidence="2" type="ORF">ENJ10_14890</name>
</gene>